<accession>A0A4Z0PD33</accession>
<feature type="compositionally biased region" description="Polar residues" evidence="1">
    <location>
        <begin position="231"/>
        <end position="254"/>
    </location>
</feature>
<dbReference type="AlphaFoldDB" id="A0A4Z0PD33"/>
<dbReference type="RefSeq" id="WP_135431638.1">
    <property type="nucleotide sequence ID" value="NZ_SRLA01000001.1"/>
</dbReference>
<protein>
    <submittedName>
        <fullName evidence="2">Uncharacterized protein</fullName>
    </submittedName>
</protein>
<gene>
    <name evidence="2" type="ORF">EU556_05045</name>
</gene>
<reference evidence="2 3" key="1">
    <citation type="submission" date="2019-04" db="EMBL/GenBank/DDBJ databases">
        <authorList>
            <person name="Feng G."/>
            <person name="Zhang J."/>
            <person name="Zhu H."/>
        </authorList>
    </citation>
    <scope>NUCLEOTIDE SEQUENCE [LARGE SCALE GENOMIC DNA]</scope>
    <source>
        <strain evidence="2 3">92R-1</strain>
    </source>
</reference>
<proteinExistence type="predicted"/>
<dbReference type="EMBL" id="SRLA01000001">
    <property type="protein sequence ID" value="TGE10191.1"/>
    <property type="molecule type" value="Genomic_DNA"/>
</dbReference>
<dbReference type="OrthoDB" id="872848at2"/>
<organism evidence="2 3">
    <name type="scientific">Hymenobacter fodinae</name>
    <dbReference type="NCBI Taxonomy" id="2510796"/>
    <lineage>
        <taxon>Bacteria</taxon>
        <taxon>Pseudomonadati</taxon>
        <taxon>Bacteroidota</taxon>
        <taxon>Cytophagia</taxon>
        <taxon>Cytophagales</taxon>
        <taxon>Hymenobacteraceae</taxon>
        <taxon>Hymenobacter</taxon>
    </lineage>
</organism>
<feature type="region of interest" description="Disordered" evidence="1">
    <location>
        <begin position="1"/>
        <end position="330"/>
    </location>
</feature>
<feature type="compositionally biased region" description="Polar residues" evidence="1">
    <location>
        <begin position="271"/>
        <end position="280"/>
    </location>
</feature>
<keyword evidence="3" id="KW-1185">Reference proteome</keyword>
<dbReference type="Proteomes" id="UP000298337">
    <property type="component" value="Unassembled WGS sequence"/>
</dbReference>
<evidence type="ECO:0000313" key="3">
    <source>
        <dbReference type="Proteomes" id="UP000298337"/>
    </source>
</evidence>
<name>A0A4Z0PD33_9BACT</name>
<evidence type="ECO:0000313" key="2">
    <source>
        <dbReference type="EMBL" id="TGE10191.1"/>
    </source>
</evidence>
<feature type="compositionally biased region" description="Polar residues" evidence="1">
    <location>
        <begin position="35"/>
        <end position="62"/>
    </location>
</feature>
<sequence length="330" mass="34010">MPDESISPNQNSASAGESLANSDANVGQGGHPNDQKQAGHSAQEPNLHNLQTPANTTGQQPFANDHNHEENELQSPSRGEFGRQSAQGLTQGGYGNELSRGPETYAGTLNTPAATTGYDGEREQKPAGFEEPMGSRYGAEVDPAIAQENSSVSPGFANDNAAPRGLDSGYSDNYGTSSLGGGTSNGTAAAQPQTQQRNQAEDYRPGHPEQGPAGLDTGRGATEPARGEQEAGTSTAETTRSGYNATGASAQGSDQKGFGSKGGSYNDEYDSANNSGQPGSPSRGDYDKQDAAQNYGGAAGDRNNPQDSPDYGAAPRRAEAHDDSAQAKPE</sequence>
<comment type="caution">
    <text evidence="2">The sequence shown here is derived from an EMBL/GenBank/DDBJ whole genome shotgun (WGS) entry which is preliminary data.</text>
</comment>
<feature type="compositionally biased region" description="Polar residues" evidence="1">
    <location>
        <begin position="1"/>
        <end position="25"/>
    </location>
</feature>
<evidence type="ECO:0000256" key="1">
    <source>
        <dbReference type="SAM" id="MobiDB-lite"/>
    </source>
</evidence>
<feature type="compositionally biased region" description="Basic and acidic residues" evidence="1">
    <location>
        <begin position="316"/>
        <end position="330"/>
    </location>
</feature>